<dbReference type="EMBL" id="KI517398">
    <property type="protein sequence ID" value="ESQ50264.1"/>
    <property type="molecule type" value="Genomic_DNA"/>
</dbReference>
<dbReference type="Proteomes" id="UP000030689">
    <property type="component" value="Unassembled WGS sequence"/>
</dbReference>
<evidence type="ECO:0000313" key="1">
    <source>
        <dbReference type="EMBL" id="ESQ50264.1"/>
    </source>
</evidence>
<sequence>MGRENLTVELCWIVASGRISEPVVEHEEGKVKVNQNQRPRFQGNLPPNHGKTDANLGLLFQFQVVVWRGRFRPDLSSREKIWGVFQPQRYFSNLTFRCEHKENDHFY</sequence>
<dbReference type="KEGG" id="eus:EUTSA_v10002129mg"/>
<proteinExistence type="predicted"/>
<evidence type="ECO:0000313" key="2">
    <source>
        <dbReference type="Proteomes" id="UP000030689"/>
    </source>
</evidence>
<name>V4M290_EUTSA</name>
<keyword evidence="2" id="KW-1185">Reference proteome</keyword>
<organism evidence="1 2">
    <name type="scientific">Eutrema salsugineum</name>
    <name type="common">Saltwater cress</name>
    <name type="synonym">Sisymbrium salsugineum</name>
    <dbReference type="NCBI Taxonomy" id="72664"/>
    <lineage>
        <taxon>Eukaryota</taxon>
        <taxon>Viridiplantae</taxon>
        <taxon>Streptophyta</taxon>
        <taxon>Embryophyta</taxon>
        <taxon>Tracheophyta</taxon>
        <taxon>Spermatophyta</taxon>
        <taxon>Magnoliopsida</taxon>
        <taxon>eudicotyledons</taxon>
        <taxon>Gunneridae</taxon>
        <taxon>Pentapetalae</taxon>
        <taxon>rosids</taxon>
        <taxon>malvids</taxon>
        <taxon>Brassicales</taxon>
        <taxon>Brassicaceae</taxon>
        <taxon>Eutremeae</taxon>
        <taxon>Eutrema</taxon>
    </lineage>
</organism>
<protein>
    <submittedName>
        <fullName evidence="1">Uncharacterized protein</fullName>
    </submittedName>
</protein>
<dbReference type="Gramene" id="ESQ50264">
    <property type="protein sequence ID" value="ESQ50264"/>
    <property type="gene ID" value="EUTSA_v10002129mg"/>
</dbReference>
<reference evidence="1 2" key="1">
    <citation type="journal article" date="2013" name="Front. Plant Sci.">
        <title>The Reference Genome of the Halophytic Plant Eutrema salsugineum.</title>
        <authorList>
            <person name="Yang R."/>
            <person name="Jarvis D.E."/>
            <person name="Chen H."/>
            <person name="Beilstein M.A."/>
            <person name="Grimwood J."/>
            <person name="Jenkins J."/>
            <person name="Shu S."/>
            <person name="Prochnik S."/>
            <person name="Xin M."/>
            <person name="Ma C."/>
            <person name="Schmutz J."/>
            <person name="Wing R.A."/>
            <person name="Mitchell-Olds T."/>
            <person name="Schumaker K.S."/>
            <person name="Wang X."/>
        </authorList>
    </citation>
    <scope>NUCLEOTIDE SEQUENCE [LARGE SCALE GENOMIC DNA]</scope>
</reference>
<accession>V4M290</accession>
<gene>
    <name evidence="1" type="ORF">EUTSA_v10002129mg</name>
</gene>
<dbReference type="AlphaFoldDB" id="V4M290"/>